<gene>
    <name evidence="1" type="ORF">SDC9_188918</name>
</gene>
<reference evidence="1" key="1">
    <citation type="submission" date="2019-08" db="EMBL/GenBank/DDBJ databases">
        <authorList>
            <person name="Kucharzyk K."/>
            <person name="Murdoch R.W."/>
            <person name="Higgins S."/>
            <person name="Loffler F."/>
        </authorList>
    </citation>
    <scope>NUCLEOTIDE SEQUENCE</scope>
</reference>
<dbReference type="EMBL" id="VSSQ01098361">
    <property type="protein sequence ID" value="MPN41372.1"/>
    <property type="molecule type" value="Genomic_DNA"/>
</dbReference>
<comment type="caution">
    <text evidence="1">The sequence shown here is derived from an EMBL/GenBank/DDBJ whole genome shotgun (WGS) entry which is preliminary data.</text>
</comment>
<dbReference type="AlphaFoldDB" id="A0A645HSB0"/>
<proteinExistence type="predicted"/>
<name>A0A645HSB0_9ZZZZ</name>
<sequence>MHINARVLVADGAGRQVFTAGVHQGAVDLHQVDGFNLGVAAQFAQRAAVAGADHQHFFYLGVHGHRRVDQHLMVDKLILLRQHDHIIQRQHAAELPALKDVDLLVIAGFGIQLGIHHDVQLYIIRVAFRKPK</sequence>
<organism evidence="1">
    <name type="scientific">bioreactor metagenome</name>
    <dbReference type="NCBI Taxonomy" id="1076179"/>
    <lineage>
        <taxon>unclassified sequences</taxon>
        <taxon>metagenomes</taxon>
        <taxon>ecological metagenomes</taxon>
    </lineage>
</organism>
<evidence type="ECO:0000313" key="1">
    <source>
        <dbReference type="EMBL" id="MPN41372.1"/>
    </source>
</evidence>
<protein>
    <submittedName>
        <fullName evidence="1">Uncharacterized protein</fullName>
    </submittedName>
</protein>
<accession>A0A645HSB0</accession>